<gene>
    <name evidence="1" type="ORF">GALL_431470</name>
</gene>
<comment type="caution">
    <text evidence="1">The sequence shown here is derived from an EMBL/GenBank/DDBJ whole genome shotgun (WGS) entry which is preliminary data.</text>
</comment>
<evidence type="ECO:0000313" key="1">
    <source>
        <dbReference type="EMBL" id="OIQ75190.1"/>
    </source>
</evidence>
<dbReference type="EMBL" id="MLJW01002245">
    <property type="protein sequence ID" value="OIQ75190.1"/>
    <property type="molecule type" value="Genomic_DNA"/>
</dbReference>
<accession>A0A1J5PU99</accession>
<name>A0A1J5PU99_9ZZZZ</name>
<protein>
    <submittedName>
        <fullName evidence="1">Uncharacterized protein</fullName>
    </submittedName>
</protein>
<reference evidence="1" key="1">
    <citation type="submission" date="2016-10" db="EMBL/GenBank/DDBJ databases">
        <title>Sequence of Gallionella enrichment culture.</title>
        <authorList>
            <person name="Poehlein A."/>
            <person name="Muehling M."/>
            <person name="Daniel R."/>
        </authorList>
    </citation>
    <scope>NUCLEOTIDE SEQUENCE</scope>
</reference>
<organism evidence="1">
    <name type="scientific">mine drainage metagenome</name>
    <dbReference type="NCBI Taxonomy" id="410659"/>
    <lineage>
        <taxon>unclassified sequences</taxon>
        <taxon>metagenomes</taxon>
        <taxon>ecological metagenomes</taxon>
    </lineage>
</organism>
<dbReference type="AlphaFoldDB" id="A0A1J5PU99"/>
<proteinExistence type="predicted"/>
<sequence length="58" mass="6578">MEELGVACDFGNRRALRLEPVFHRLHVMVRGALDRLDLAGLRGAETEDQTLQGMARVW</sequence>